<dbReference type="Proteomes" id="UP001317629">
    <property type="component" value="Chromosome"/>
</dbReference>
<protein>
    <submittedName>
        <fullName evidence="1">Transcriptional regulator</fullName>
    </submittedName>
</protein>
<dbReference type="Gene3D" id="2.10.260.10">
    <property type="match status" value="1"/>
</dbReference>
<dbReference type="InterPro" id="IPR037914">
    <property type="entry name" value="SpoVT-AbrB_sf"/>
</dbReference>
<dbReference type="SUPFAM" id="SSF89447">
    <property type="entry name" value="AbrB/MazE/MraZ-like"/>
    <property type="match status" value="1"/>
</dbReference>
<reference evidence="1 2" key="1">
    <citation type="journal article" date="2023" name="Int. J. Syst. Evol. Microbiol.">
        <title>Methylocystis iwaonis sp. nov., a type II methane-oxidizing bacterium from surface soil of a rice paddy field in Japan, and emended description of the genus Methylocystis (ex Whittenbury et al. 1970) Bowman et al. 1993.</title>
        <authorList>
            <person name="Kaise H."/>
            <person name="Sawadogo J.B."/>
            <person name="Alam M.S."/>
            <person name="Ueno C."/>
            <person name="Dianou D."/>
            <person name="Shinjo R."/>
            <person name="Asakawa S."/>
        </authorList>
    </citation>
    <scope>NUCLEOTIDE SEQUENCE [LARGE SCALE GENOMIC DNA]</scope>
    <source>
        <strain evidence="1 2">SS37A-Re</strain>
    </source>
</reference>
<dbReference type="EMBL" id="AP027142">
    <property type="protein sequence ID" value="BDV33895.1"/>
    <property type="molecule type" value="Genomic_DNA"/>
</dbReference>
<organism evidence="1 2">
    <name type="scientific">Methylocystis iwaonis</name>
    <dbReference type="NCBI Taxonomy" id="2885079"/>
    <lineage>
        <taxon>Bacteria</taxon>
        <taxon>Pseudomonadati</taxon>
        <taxon>Pseudomonadota</taxon>
        <taxon>Alphaproteobacteria</taxon>
        <taxon>Hyphomicrobiales</taxon>
        <taxon>Methylocystaceae</taxon>
        <taxon>Methylocystis</taxon>
    </lineage>
</organism>
<name>A0ABM8E7L3_9HYPH</name>
<sequence>MTKLKLIPIGTSTGVVLPKEMLTRMNVGKGNTLYAIEAADGGYLLTPYDPKKIEKADEIMRRYRNTLRALANN</sequence>
<evidence type="ECO:0000313" key="1">
    <source>
        <dbReference type="EMBL" id="BDV33895.1"/>
    </source>
</evidence>
<accession>A0ABM8E7L3</accession>
<evidence type="ECO:0000313" key="2">
    <source>
        <dbReference type="Proteomes" id="UP001317629"/>
    </source>
</evidence>
<proteinExistence type="predicted"/>
<gene>
    <name evidence="1" type="primary">phd</name>
    <name evidence="1" type="ORF">SS37A_14240</name>
</gene>
<keyword evidence="2" id="KW-1185">Reference proteome</keyword>
<dbReference type="RefSeq" id="WP_281931443.1">
    <property type="nucleotide sequence ID" value="NZ_AP027142.1"/>
</dbReference>